<evidence type="ECO:0000313" key="1">
    <source>
        <dbReference type="EMBL" id="KAH7999495.1"/>
    </source>
</evidence>
<reference evidence="1" key="1">
    <citation type="submission" date="2021-08" db="EMBL/GenBank/DDBJ databases">
        <title>The first chromosome-level gecko genome reveals the dynamic sex chromosomes of Neotropical dwarf geckos (Sphaerodactylidae: Sphaerodactylus).</title>
        <authorList>
            <person name="Pinto B.J."/>
            <person name="Keating S.E."/>
            <person name="Gamble T."/>
        </authorList>
    </citation>
    <scope>NUCLEOTIDE SEQUENCE</scope>
    <source>
        <strain evidence="1">TG3544</strain>
    </source>
</reference>
<organism evidence="1 2">
    <name type="scientific">Sphaerodactylus townsendi</name>
    <dbReference type="NCBI Taxonomy" id="933632"/>
    <lineage>
        <taxon>Eukaryota</taxon>
        <taxon>Metazoa</taxon>
        <taxon>Chordata</taxon>
        <taxon>Craniata</taxon>
        <taxon>Vertebrata</taxon>
        <taxon>Euteleostomi</taxon>
        <taxon>Lepidosauria</taxon>
        <taxon>Squamata</taxon>
        <taxon>Bifurcata</taxon>
        <taxon>Gekkota</taxon>
        <taxon>Sphaerodactylidae</taxon>
        <taxon>Sphaerodactylus</taxon>
    </lineage>
</organism>
<name>A0ACB8F422_9SAUR</name>
<keyword evidence="2" id="KW-1185">Reference proteome</keyword>
<sequence length="222" mass="25299">METGNNSHDLWNAKSSNGVVIRASDYDLKTLAHSTRAKSSTPGKDVEMNCGYPGSIRFGSFELINEDDFVFGARVVYECDPGISDACAFQINYEIVKPDGWSYDVPHCEASKGNPCGYPEAENLELYRKYEGYMDHRHHYFPKREGEHILFHCKNGSLPLKSERYWVYSRCTKSGWDPEPKCFKLCEHTGGFPHGSFNYDNGSYEEGDEVIRCLNPIVSRQH</sequence>
<protein>
    <submittedName>
        <fullName evidence="1">Uncharacterized protein</fullName>
    </submittedName>
</protein>
<accession>A0ACB8F422</accession>
<comment type="caution">
    <text evidence="1">The sequence shown here is derived from an EMBL/GenBank/DDBJ whole genome shotgun (WGS) entry which is preliminary data.</text>
</comment>
<dbReference type="Proteomes" id="UP000827872">
    <property type="component" value="Linkage Group LG05"/>
</dbReference>
<gene>
    <name evidence="1" type="ORF">K3G42_012903</name>
</gene>
<dbReference type="EMBL" id="CM037618">
    <property type="protein sequence ID" value="KAH7999495.1"/>
    <property type="molecule type" value="Genomic_DNA"/>
</dbReference>
<evidence type="ECO:0000313" key="2">
    <source>
        <dbReference type="Proteomes" id="UP000827872"/>
    </source>
</evidence>
<proteinExistence type="predicted"/>